<feature type="compositionally biased region" description="Basic and acidic residues" evidence="3">
    <location>
        <begin position="79"/>
        <end position="105"/>
    </location>
</feature>
<dbReference type="PANTHER" id="PTHR12299">
    <property type="entry name" value="HYALURONIC ACID-BINDING PROTEIN 4"/>
    <property type="match status" value="1"/>
</dbReference>
<dbReference type="EMBL" id="EQ962654">
    <property type="protein sequence ID" value="EED19943.1"/>
    <property type="molecule type" value="Genomic_DNA"/>
</dbReference>
<dbReference type="STRING" id="441959.B8M5P9"/>
<gene>
    <name evidence="5" type="ORF">TSTA_032020</name>
</gene>
<feature type="region of interest" description="Disordered" evidence="3">
    <location>
        <begin position="73"/>
        <end position="369"/>
    </location>
</feature>
<dbReference type="InParanoid" id="B8M5P9"/>
<dbReference type="InterPro" id="IPR006861">
    <property type="entry name" value="HABP4_PAIRBP1-bd"/>
</dbReference>
<evidence type="ECO:0000313" key="6">
    <source>
        <dbReference type="Proteomes" id="UP000001745"/>
    </source>
</evidence>
<dbReference type="Gene3D" id="6.10.140.1040">
    <property type="match status" value="1"/>
</dbReference>
<dbReference type="OMA" id="KKWAGAK"/>
<dbReference type="RefSeq" id="XP_002480377.1">
    <property type="nucleotide sequence ID" value="XM_002480332.1"/>
</dbReference>
<dbReference type="VEuPathDB" id="FungiDB:TSTA_032020"/>
<keyword evidence="6" id="KW-1185">Reference proteome</keyword>
<evidence type="ECO:0000259" key="4">
    <source>
        <dbReference type="SMART" id="SM01233"/>
    </source>
</evidence>
<dbReference type="InterPro" id="IPR039764">
    <property type="entry name" value="HABP4/SERBP1-like"/>
</dbReference>
<dbReference type="AlphaFoldDB" id="B8M5P9"/>
<dbReference type="PhylomeDB" id="B8M5P9"/>
<dbReference type="SMART" id="SM01233">
    <property type="entry name" value="HABP4_PAI-RBP1"/>
    <property type="match status" value="1"/>
</dbReference>
<feature type="compositionally biased region" description="Low complexity" evidence="3">
    <location>
        <begin position="222"/>
        <end position="231"/>
    </location>
</feature>
<comment type="subcellular location">
    <subcellularLocation>
        <location evidence="1">Cytoplasm</location>
    </subcellularLocation>
</comment>
<dbReference type="eggNOG" id="ENOG502RYXZ">
    <property type="taxonomic scope" value="Eukaryota"/>
</dbReference>
<dbReference type="Pfam" id="PF09598">
    <property type="entry name" value="Stm1_N"/>
    <property type="match status" value="1"/>
</dbReference>
<proteinExistence type="predicted"/>
<evidence type="ECO:0000313" key="5">
    <source>
        <dbReference type="EMBL" id="EED19943.1"/>
    </source>
</evidence>
<feature type="compositionally biased region" description="Gly residues" evidence="3">
    <location>
        <begin position="118"/>
        <end position="128"/>
    </location>
</feature>
<dbReference type="Proteomes" id="UP000001745">
    <property type="component" value="Unassembled WGS sequence"/>
</dbReference>
<name>B8M5P9_TALSN</name>
<keyword evidence="2" id="KW-0963">Cytoplasm</keyword>
<dbReference type="GO" id="GO:0005634">
    <property type="term" value="C:nucleus"/>
    <property type="evidence" value="ECO:0007669"/>
    <property type="project" value="TreeGrafter"/>
</dbReference>
<accession>B8M5P9</accession>
<dbReference type="GO" id="GO:0003723">
    <property type="term" value="F:RNA binding"/>
    <property type="evidence" value="ECO:0007669"/>
    <property type="project" value="InterPro"/>
</dbReference>
<dbReference type="OrthoDB" id="5426471at2759"/>
<evidence type="ECO:0000256" key="1">
    <source>
        <dbReference type="ARBA" id="ARBA00004496"/>
    </source>
</evidence>
<evidence type="ECO:0000256" key="2">
    <source>
        <dbReference type="ARBA" id="ARBA00022490"/>
    </source>
</evidence>
<feature type="compositionally biased region" description="Gly residues" evidence="3">
    <location>
        <begin position="320"/>
        <end position="330"/>
    </location>
</feature>
<feature type="compositionally biased region" description="Basic and acidic residues" evidence="3">
    <location>
        <begin position="147"/>
        <end position="186"/>
    </location>
</feature>
<sequence length="369" mass="40289">MADVRSKVRCDFTSLFIAVLHQLLIATDVLLDRICTSFSVLSSSLPKQAAYFVSRLHHPRKFLTSSSFSCDIGNDPELDSDREPEPPTKTIDKPAQRHGKRDAPKEAPSAPPTAPRGGARGGRGGRGNGNDDAFRDRNAGSYNNRNRPVDEVKEAGRRGFRGRDDRGARTRTDRHPVRTAHTDTEKQVGQGWGAKKGDAEWNDEKAGEAIAKAEENEPQTPLEGGELAAAEEAADKAKSYAEYLAEQAATKRGELGVKEARAPNEGSKDKKWQNAKELKRDGDEEAYIKPQEEKGKRERQRKEKNFLEVDMRFVEQPRGRGNGPRGGGRGGRGRGGRGDGPRREGGRGGASAGPTVQVDEKNFPSLGGK</sequence>
<feature type="compositionally biased region" description="Basic and acidic residues" evidence="3">
    <location>
        <begin position="249"/>
        <end position="318"/>
    </location>
</feature>
<protein>
    <submittedName>
        <fullName evidence="5">Telomere and ribosome associated protein Stm1, putative</fullName>
    </submittedName>
</protein>
<dbReference type="GO" id="GO:0005737">
    <property type="term" value="C:cytoplasm"/>
    <property type="evidence" value="ECO:0007669"/>
    <property type="project" value="UniProtKB-SubCell"/>
</dbReference>
<reference evidence="6" key="1">
    <citation type="journal article" date="2015" name="Genome Announc.">
        <title>Genome sequence of the AIDS-associated pathogen Penicillium marneffei (ATCC18224) and its near taxonomic relative Talaromyces stipitatus (ATCC10500).</title>
        <authorList>
            <person name="Nierman W.C."/>
            <person name="Fedorova-Abrams N.D."/>
            <person name="Andrianopoulos A."/>
        </authorList>
    </citation>
    <scope>NUCLEOTIDE SEQUENCE [LARGE SCALE GENOMIC DNA]</scope>
    <source>
        <strain evidence="6">ATCC 10500 / CBS 375.48 / QM 6759 / NRRL 1006</strain>
    </source>
</reference>
<feature type="compositionally biased region" description="Basic and acidic residues" evidence="3">
    <location>
        <begin position="336"/>
        <end position="346"/>
    </location>
</feature>
<organism evidence="5 6">
    <name type="scientific">Talaromyces stipitatus (strain ATCC 10500 / CBS 375.48 / QM 6759 / NRRL 1006)</name>
    <name type="common">Penicillium stipitatum</name>
    <dbReference type="NCBI Taxonomy" id="441959"/>
    <lineage>
        <taxon>Eukaryota</taxon>
        <taxon>Fungi</taxon>
        <taxon>Dikarya</taxon>
        <taxon>Ascomycota</taxon>
        <taxon>Pezizomycotina</taxon>
        <taxon>Eurotiomycetes</taxon>
        <taxon>Eurotiomycetidae</taxon>
        <taxon>Eurotiales</taxon>
        <taxon>Trichocomaceae</taxon>
        <taxon>Talaromyces</taxon>
        <taxon>Talaromyces sect. Talaromyces</taxon>
    </lineage>
</organism>
<evidence type="ECO:0000256" key="3">
    <source>
        <dbReference type="SAM" id="MobiDB-lite"/>
    </source>
</evidence>
<dbReference type="HOGENOM" id="CLU_043312_1_0_1"/>
<feature type="domain" description="Hyaluronan/mRNA-binding protein" evidence="4">
    <location>
        <begin position="168"/>
        <end position="266"/>
    </location>
</feature>
<dbReference type="GeneID" id="8099815"/>
<feature type="compositionally biased region" description="Basic and acidic residues" evidence="3">
    <location>
        <begin position="195"/>
        <end position="215"/>
    </location>
</feature>
<dbReference type="PANTHER" id="PTHR12299:SF17">
    <property type="entry name" value="AT19571P-RELATED"/>
    <property type="match status" value="1"/>
</dbReference>
<dbReference type="FunCoup" id="B8M5P9">
    <property type="interactions" value="294"/>
</dbReference>
<dbReference type="InterPro" id="IPR019084">
    <property type="entry name" value="STM1-like_N"/>
</dbReference>